<feature type="domain" description="HTH cro/C1-type" evidence="4">
    <location>
        <begin position="11"/>
        <end position="65"/>
    </location>
</feature>
<dbReference type="GO" id="GO:0005829">
    <property type="term" value="C:cytosol"/>
    <property type="evidence" value="ECO:0007669"/>
    <property type="project" value="TreeGrafter"/>
</dbReference>
<keyword evidence="3" id="KW-0804">Transcription</keyword>
<dbReference type="SUPFAM" id="SSF47413">
    <property type="entry name" value="lambda repressor-like DNA-binding domains"/>
    <property type="match status" value="1"/>
</dbReference>
<keyword evidence="2" id="KW-0238">DNA-binding</keyword>
<proteinExistence type="predicted"/>
<dbReference type="GO" id="GO:0003700">
    <property type="term" value="F:DNA-binding transcription factor activity"/>
    <property type="evidence" value="ECO:0007669"/>
    <property type="project" value="TreeGrafter"/>
</dbReference>
<sequence length="418" mass="44592">MPRLALTGSRIRAKRTETGMKQAALAKKVGISPAYLNLIEHNKRRIGGKLLLDMARELRVEASALSEGAEAALVATLRDAGSRIDSAELARVDDFAGRFPGWAGVMAAQHARIARLEHTVATLTDRLTHDPFLSTSLHEVLSTAAAIRSTASILAGGDAVEPEWQARFQRNLLEDAKRLAEGAGALVSYLDGAGDVESTLKSPQEELESYLEARGYHLPEVEAGEEVEAEGEVAAYLARYRADAVALPLAPFQAAVAEGLDPVQLAARFGVDPATVLRRLASLPEVDGQAPVGLVTCDASGALLFRKPVEGFPMPQFGAACPLWPLYQALLRPQVPIRAVVQQSGQDAPRFLTYAVAQPRVLTGFDGVQVIESVMLVIPENRAGDLGEGAQPVGTSCRICPRAGCAARREVSILAQEV</sequence>
<accession>A0A347UEE9</accession>
<evidence type="ECO:0000259" key="4">
    <source>
        <dbReference type="PROSITE" id="PS50943"/>
    </source>
</evidence>
<dbReference type="GO" id="GO:0003677">
    <property type="term" value="F:DNA binding"/>
    <property type="evidence" value="ECO:0007669"/>
    <property type="project" value="UniProtKB-KW"/>
</dbReference>
<protein>
    <submittedName>
        <fullName evidence="5">XRE family transcriptional regulator</fullName>
    </submittedName>
</protein>
<reference evidence="5 6" key="1">
    <citation type="submission" date="2018-09" db="EMBL/GenBank/DDBJ databases">
        <title>Profundibacter amoris BAR1 gen. nov., sp. nov., a new member of the Roseobacter clade isolated at Lokis Castle Vent Field on the Arctic Mid-Oceanic Ridge.</title>
        <authorList>
            <person name="Le Moine Bauer S."/>
            <person name="Sjoeberg A.G."/>
            <person name="L'Haridon S."/>
            <person name="Stokke R."/>
            <person name="Roalkvam I."/>
            <person name="Steen I.H."/>
            <person name="Dahle H."/>
        </authorList>
    </citation>
    <scope>NUCLEOTIDE SEQUENCE [LARGE SCALE GENOMIC DNA]</scope>
    <source>
        <strain evidence="5 6">BAR1</strain>
    </source>
</reference>
<dbReference type="AlphaFoldDB" id="A0A347UEE9"/>
<evidence type="ECO:0000256" key="1">
    <source>
        <dbReference type="ARBA" id="ARBA00023015"/>
    </source>
</evidence>
<dbReference type="Pfam" id="PF09856">
    <property type="entry name" value="ScfRs"/>
    <property type="match status" value="1"/>
</dbReference>
<dbReference type="InterPro" id="IPR018653">
    <property type="entry name" value="ScfR_C"/>
</dbReference>
<evidence type="ECO:0000313" key="6">
    <source>
        <dbReference type="Proteomes" id="UP000261704"/>
    </source>
</evidence>
<dbReference type="CDD" id="cd00093">
    <property type="entry name" value="HTH_XRE"/>
    <property type="match status" value="1"/>
</dbReference>
<dbReference type="Pfam" id="PF01381">
    <property type="entry name" value="HTH_3"/>
    <property type="match status" value="1"/>
</dbReference>
<dbReference type="PANTHER" id="PTHR46797:SF23">
    <property type="entry name" value="HTH-TYPE TRANSCRIPTIONAL REGULATOR SUTR"/>
    <property type="match status" value="1"/>
</dbReference>
<name>A0A347UEE9_9RHOB</name>
<dbReference type="InterPro" id="IPR050807">
    <property type="entry name" value="TransReg_Diox_bact_type"/>
</dbReference>
<dbReference type="OrthoDB" id="7790108at2"/>
<keyword evidence="1" id="KW-0805">Transcription regulation</keyword>
<evidence type="ECO:0000313" key="5">
    <source>
        <dbReference type="EMBL" id="AXX97227.1"/>
    </source>
</evidence>
<dbReference type="PROSITE" id="PS50943">
    <property type="entry name" value="HTH_CROC1"/>
    <property type="match status" value="1"/>
</dbReference>
<dbReference type="InterPro" id="IPR001387">
    <property type="entry name" value="Cro/C1-type_HTH"/>
</dbReference>
<dbReference type="InterPro" id="IPR010982">
    <property type="entry name" value="Lambda_DNA-bd_dom_sf"/>
</dbReference>
<organism evidence="5 6">
    <name type="scientific">Profundibacter amoris</name>
    <dbReference type="NCBI Taxonomy" id="2171755"/>
    <lineage>
        <taxon>Bacteria</taxon>
        <taxon>Pseudomonadati</taxon>
        <taxon>Pseudomonadota</taxon>
        <taxon>Alphaproteobacteria</taxon>
        <taxon>Rhodobacterales</taxon>
        <taxon>Paracoccaceae</taxon>
        <taxon>Profundibacter</taxon>
    </lineage>
</organism>
<evidence type="ECO:0000256" key="3">
    <source>
        <dbReference type="ARBA" id="ARBA00023163"/>
    </source>
</evidence>
<dbReference type="Proteomes" id="UP000261704">
    <property type="component" value="Chromosome"/>
</dbReference>
<dbReference type="RefSeq" id="WP_118941885.1">
    <property type="nucleotide sequence ID" value="NZ_CP032125.1"/>
</dbReference>
<evidence type="ECO:0000256" key="2">
    <source>
        <dbReference type="ARBA" id="ARBA00023125"/>
    </source>
</evidence>
<dbReference type="EMBL" id="CP032125">
    <property type="protein sequence ID" value="AXX97227.1"/>
    <property type="molecule type" value="Genomic_DNA"/>
</dbReference>
<dbReference type="PANTHER" id="PTHR46797">
    <property type="entry name" value="HTH-TYPE TRANSCRIPTIONAL REGULATOR"/>
    <property type="match status" value="1"/>
</dbReference>
<dbReference type="SMART" id="SM00530">
    <property type="entry name" value="HTH_XRE"/>
    <property type="match status" value="1"/>
</dbReference>
<dbReference type="Gene3D" id="1.10.260.40">
    <property type="entry name" value="lambda repressor-like DNA-binding domains"/>
    <property type="match status" value="1"/>
</dbReference>
<dbReference type="KEGG" id="pamo:BAR1_04330"/>
<keyword evidence="6" id="KW-1185">Reference proteome</keyword>
<gene>
    <name evidence="5" type="ORF">BAR1_04330</name>
</gene>